<dbReference type="InterPro" id="IPR050627">
    <property type="entry name" value="Nitroreductase/BluB"/>
</dbReference>
<dbReference type="Proteomes" id="UP000468928">
    <property type="component" value="Unassembled WGS sequence"/>
</dbReference>
<dbReference type="InterPro" id="IPR000415">
    <property type="entry name" value="Nitroreductase-like"/>
</dbReference>
<evidence type="ECO:0000313" key="2">
    <source>
        <dbReference type="EMBL" id="NEW55026.1"/>
    </source>
</evidence>
<evidence type="ECO:0000313" key="3">
    <source>
        <dbReference type="Proteomes" id="UP000468928"/>
    </source>
</evidence>
<sequence>MRPVRRHEPVEPDQMLAAAMDDRYTDRMAMAALDGWPAVEIVLDHLCRRHSISMLVLDDDQRSELDKIAQVTTGLRRYDPKYQSELAWWTAKREGETGVPASALPTAEQRPYVASGRTFPAGTAESADDLDDQATVLVLSNGEDSPPALLDCGAALSAVLLECTVKGLSTCTLTHITELPAARSMLVDLTGERHPQVLVRVGRALGARPPRTPRRSIEEILEIADRR</sequence>
<dbReference type="Proteomes" id="UP000470876">
    <property type="component" value="Unassembled WGS sequence"/>
</dbReference>
<comment type="caution">
    <text evidence="1">The sequence shown here is derived from an EMBL/GenBank/DDBJ whole genome shotgun (WGS) entry which is preliminary data.</text>
</comment>
<dbReference type="AlphaFoldDB" id="A0A6P1D258"/>
<dbReference type="EMBL" id="JAAGUZ010000004">
    <property type="protein sequence ID" value="NEW43280.1"/>
    <property type="molecule type" value="Genomic_DNA"/>
</dbReference>
<name>A0A6P1D258_9NOCA</name>
<protein>
    <submittedName>
        <fullName evidence="1">Uncharacterized protein</fullName>
    </submittedName>
</protein>
<gene>
    <name evidence="1" type="ORF">GV789_02220</name>
    <name evidence="2" type="ORF">GV794_05010</name>
</gene>
<reference evidence="3 4" key="1">
    <citation type="submission" date="2020-01" db="EMBL/GenBank/DDBJ databases">
        <title>Genetics and antimicrobial susceptibilities of Nocardia species isolated from the soil; a comparison with species isolated from humans.</title>
        <authorList>
            <person name="Carrasco G."/>
            <person name="Monzon S."/>
            <person name="Sansegundo M."/>
            <person name="Garcia E."/>
            <person name="Garrido N."/>
            <person name="Medina M.J."/>
            <person name="Villalon P."/>
            <person name="Ramirez-Arocha A.C."/>
            <person name="Jimenez P."/>
            <person name="Cuesta I."/>
            <person name="Valdezate S."/>
        </authorList>
    </citation>
    <scope>NUCLEOTIDE SEQUENCE [LARGE SCALE GENOMIC DNA]</scope>
    <source>
        <strain evidence="1 3">CNM20110639</strain>
        <strain evidence="2 4">CNM20110649</strain>
    </source>
</reference>
<keyword evidence="4" id="KW-1185">Reference proteome</keyword>
<dbReference type="GO" id="GO:0016491">
    <property type="term" value="F:oxidoreductase activity"/>
    <property type="evidence" value="ECO:0007669"/>
    <property type="project" value="InterPro"/>
</dbReference>
<dbReference type="PANTHER" id="PTHR23026">
    <property type="entry name" value="NADPH NITROREDUCTASE"/>
    <property type="match status" value="1"/>
</dbReference>
<evidence type="ECO:0000313" key="4">
    <source>
        <dbReference type="Proteomes" id="UP000470876"/>
    </source>
</evidence>
<proteinExistence type="predicted"/>
<accession>A0A6P1D258</accession>
<dbReference type="EMBL" id="JAAGUX010000006">
    <property type="protein sequence ID" value="NEW55026.1"/>
    <property type="molecule type" value="Genomic_DNA"/>
</dbReference>
<dbReference type="PANTHER" id="PTHR23026:SF123">
    <property type="entry name" value="NAD(P)H NITROREDUCTASE RV3131-RELATED"/>
    <property type="match status" value="1"/>
</dbReference>
<evidence type="ECO:0000313" key="1">
    <source>
        <dbReference type="EMBL" id="NEW43280.1"/>
    </source>
</evidence>
<dbReference type="Gene3D" id="3.40.109.10">
    <property type="entry name" value="NADH Oxidase"/>
    <property type="match status" value="1"/>
</dbReference>
<organism evidence="1 3">
    <name type="scientific">Nocardia cyriacigeorgica</name>
    <dbReference type="NCBI Taxonomy" id="135487"/>
    <lineage>
        <taxon>Bacteria</taxon>
        <taxon>Bacillati</taxon>
        <taxon>Actinomycetota</taxon>
        <taxon>Actinomycetes</taxon>
        <taxon>Mycobacteriales</taxon>
        <taxon>Nocardiaceae</taxon>
        <taxon>Nocardia</taxon>
    </lineage>
</organism>
<dbReference type="SUPFAM" id="SSF55469">
    <property type="entry name" value="FMN-dependent nitroreductase-like"/>
    <property type="match status" value="1"/>
</dbReference>